<sequence length="327" mass="33047">MSRAGSGLFALLVAAGGLGAAAPARADVPPVAAPQVTAPAPLVGAATGSLLVDVRFAAPVAAPVVALLEGAVPGDGPRLPLAADGLDWTGAVPVSAAQAGTWTLADVTVGGELVPHGAALATAVVQGSDAPAVTFAPVTRVPVPRGSTVVIAGRAVLGDSGRPAARLRLAVWSSALAGGPPSEPVPFVRTDAQGRFRWTQLMDGRGDAVVSVARVLGEQVVQRTQLRVAWLRTSVTAVPSATRARAGARVVVRGRVQGAPGAAVLLQRRVGARWVPLAGAASRAGAYAVPFRLPAGRTTLRVVQPRTAEWRSSVSRSVVVTGVRNRT</sequence>
<name>A0A420XR19_9ACTN</name>
<dbReference type="InParanoid" id="A0A420XR19"/>
<dbReference type="RefSeq" id="WP_121193416.1">
    <property type="nucleotide sequence ID" value="NZ_RBWV01000011.1"/>
</dbReference>
<keyword evidence="3" id="KW-1185">Reference proteome</keyword>
<proteinExistence type="predicted"/>
<dbReference type="Proteomes" id="UP000281955">
    <property type="component" value="Unassembled WGS sequence"/>
</dbReference>
<dbReference type="OrthoDB" id="256352at2"/>
<organism evidence="2 3">
    <name type="scientific">Motilibacter peucedani</name>
    <dbReference type="NCBI Taxonomy" id="598650"/>
    <lineage>
        <taxon>Bacteria</taxon>
        <taxon>Bacillati</taxon>
        <taxon>Actinomycetota</taxon>
        <taxon>Actinomycetes</taxon>
        <taxon>Motilibacterales</taxon>
        <taxon>Motilibacteraceae</taxon>
        <taxon>Motilibacter</taxon>
    </lineage>
</organism>
<gene>
    <name evidence="2" type="ORF">CLV35_2151</name>
</gene>
<keyword evidence="1" id="KW-0732">Signal</keyword>
<protein>
    <submittedName>
        <fullName evidence="2">Uncharacterized protein</fullName>
    </submittedName>
</protein>
<evidence type="ECO:0000256" key="1">
    <source>
        <dbReference type="SAM" id="SignalP"/>
    </source>
</evidence>
<dbReference type="EMBL" id="RBWV01000011">
    <property type="protein sequence ID" value="RKS75674.1"/>
    <property type="molecule type" value="Genomic_DNA"/>
</dbReference>
<dbReference type="AlphaFoldDB" id="A0A420XR19"/>
<feature type="signal peptide" evidence="1">
    <location>
        <begin position="1"/>
        <end position="26"/>
    </location>
</feature>
<reference evidence="2 3" key="1">
    <citation type="submission" date="2018-10" db="EMBL/GenBank/DDBJ databases">
        <title>Genomic Encyclopedia of Archaeal and Bacterial Type Strains, Phase II (KMG-II): from individual species to whole genera.</title>
        <authorList>
            <person name="Goeker M."/>
        </authorList>
    </citation>
    <scope>NUCLEOTIDE SEQUENCE [LARGE SCALE GENOMIC DNA]</scope>
    <source>
        <strain evidence="2 3">RP-AC37</strain>
    </source>
</reference>
<evidence type="ECO:0000313" key="3">
    <source>
        <dbReference type="Proteomes" id="UP000281955"/>
    </source>
</evidence>
<feature type="chain" id="PRO_5019070944" evidence="1">
    <location>
        <begin position="27"/>
        <end position="327"/>
    </location>
</feature>
<comment type="caution">
    <text evidence="2">The sequence shown here is derived from an EMBL/GenBank/DDBJ whole genome shotgun (WGS) entry which is preliminary data.</text>
</comment>
<evidence type="ECO:0000313" key="2">
    <source>
        <dbReference type="EMBL" id="RKS75674.1"/>
    </source>
</evidence>
<accession>A0A420XR19</accession>